<organism>
    <name type="scientific">Serpula lacrymans var. lacrymans (strain S7.9)</name>
    <name type="common">Dry rot fungus</name>
    <dbReference type="NCBI Taxonomy" id="578457"/>
    <lineage>
        <taxon>Eukaryota</taxon>
        <taxon>Fungi</taxon>
        <taxon>Dikarya</taxon>
        <taxon>Basidiomycota</taxon>
        <taxon>Agaricomycotina</taxon>
        <taxon>Agaricomycetes</taxon>
        <taxon>Agaricomycetidae</taxon>
        <taxon>Boletales</taxon>
        <taxon>Coniophorineae</taxon>
        <taxon>Serpulaceae</taxon>
        <taxon>Serpula</taxon>
    </lineage>
</organism>
<dbReference type="PANTHER" id="PTHR28293:SF1">
    <property type="entry name" value="NUCLEAR RIM PROTEIN 1"/>
    <property type="match status" value="1"/>
</dbReference>
<evidence type="ECO:0000256" key="5">
    <source>
        <dbReference type="SAM" id="MobiDB-lite"/>
    </source>
</evidence>
<dbReference type="KEGG" id="sla:SERLADRAFT_480645"/>
<sequence length="392" mass="43593">MSLRRFAQTQSATTAPGSPISHNGSGTQTPVTPRTRISYVNSPSSTPSISSSTPFDWEAARSRRPPPYATPLAGKRKARMSTGTGSETVGMPKRVVRKKGIIQRISSIPSWIAFELSQFPNNLPLPAPKTSAFLIGASMHLLHLWVRVAQAQAISDADLGWEDMYRERDGLSWFDWTVPATFLLLGGSTLNALHLFTQTRIYRIYHRTDPVSSPHATFVPSPSRAQSTSVINPTPTLVNRLLRLFKSLLIFFWRLFVSFWRFLLGISPASPSTPSPGSSGRAKQPQMQQLEVWTPGELERVLLTVYSPVHALAWMATGTTNWVLMAFVMGGVGLQMHGLVKAYEALLKDKEIIAAEVMAEYNEGFVYPRINPIRKDVAVMTHQSEMVNIWED</sequence>
<feature type="compositionally biased region" description="Polar residues" evidence="5">
    <location>
        <begin position="7"/>
        <end position="32"/>
    </location>
</feature>
<dbReference type="GO" id="GO:0007096">
    <property type="term" value="P:regulation of exit from mitosis"/>
    <property type="evidence" value="ECO:0007669"/>
    <property type="project" value="TreeGrafter"/>
</dbReference>
<evidence type="ECO:0000256" key="6">
    <source>
        <dbReference type="SAM" id="Phobius"/>
    </source>
</evidence>
<dbReference type="Proteomes" id="UP000008064">
    <property type="component" value="Unassembled WGS sequence"/>
</dbReference>
<evidence type="ECO:0000256" key="1">
    <source>
        <dbReference type="ARBA" id="ARBA00004127"/>
    </source>
</evidence>
<dbReference type="GeneID" id="18821563"/>
<dbReference type="HOGENOM" id="CLU_062849_0_0_1"/>
<reference evidence="7" key="1">
    <citation type="submission" date="2011-04" db="EMBL/GenBank/DDBJ databases">
        <title>Evolution of plant cell wall degrading machinery underlies the functional diversity of forest fungi.</title>
        <authorList>
            <consortium name="US DOE Joint Genome Institute (JGI-PGF)"/>
            <person name="Eastwood D.C."/>
            <person name="Floudas D."/>
            <person name="Binder M."/>
            <person name="Majcherczyk A."/>
            <person name="Schneider P."/>
            <person name="Aerts A."/>
            <person name="Asiegbu F.O."/>
            <person name="Baker S.E."/>
            <person name="Barry K."/>
            <person name="Bendiksby M."/>
            <person name="Blumentritt M."/>
            <person name="Coutinho P.M."/>
            <person name="Cullen D."/>
            <person name="Cullen D."/>
            <person name="Gathman A."/>
            <person name="Goodell B."/>
            <person name="Henrissat B."/>
            <person name="Ihrmark K."/>
            <person name="Kauserud H."/>
            <person name="Kohler A."/>
            <person name="LaButti K."/>
            <person name="Lapidus A."/>
            <person name="Lavin J.L."/>
            <person name="Lee Y.-H."/>
            <person name="Lindquist E."/>
            <person name="Lilly W."/>
            <person name="Lucas S."/>
            <person name="Morin E."/>
            <person name="Murat C."/>
            <person name="Oguiza J.A."/>
            <person name="Park J."/>
            <person name="Pisabarro A.G."/>
            <person name="Riley R."/>
            <person name="Rosling A."/>
            <person name="Salamov A."/>
            <person name="Schmidt O."/>
            <person name="Schmutz J."/>
            <person name="Skrede I."/>
            <person name="Stenlid J."/>
            <person name="Wiebenga A."/>
            <person name="Xie X."/>
            <person name="Kues U."/>
            <person name="Hibbett D.S."/>
            <person name="Hoffmeister D."/>
            <person name="Hogberg N."/>
            <person name="Martin F."/>
            <person name="Grigoriev I.V."/>
            <person name="Watkinson S.C."/>
        </authorList>
    </citation>
    <scope>NUCLEOTIDE SEQUENCE</scope>
    <source>
        <strain evidence="7">S7.9</strain>
    </source>
</reference>
<dbReference type="GO" id="GO:0043007">
    <property type="term" value="P:maintenance of rDNA"/>
    <property type="evidence" value="ECO:0007669"/>
    <property type="project" value="TreeGrafter"/>
</dbReference>
<dbReference type="RefSeq" id="XP_007324582.1">
    <property type="nucleotide sequence ID" value="XM_007324520.1"/>
</dbReference>
<feature type="transmembrane region" description="Helical" evidence="6">
    <location>
        <begin position="311"/>
        <end position="334"/>
    </location>
</feature>
<evidence type="ECO:0000256" key="2">
    <source>
        <dbReference type="ARBA" id="ARBA00022692"/>
    </source>
</evidence>
<evidence type="ECO:0008006" key="8">
    <source>
        <dbReference type="Google" id="ProtNLM"/>
    </source>
</evidence>
<dbReference type="EMBL" id="GL945447">
    <property type="protein sequence ID" value="EGO18555.1"/>
    <property type="molecule type" value="Genomic_DNA"/>
</dbReference>
<dbReference type="InterPro" id="IPR018819">
    <property type="entry name" value="Nur1/Mug154"/>
</dbReference>
<dbReference type="OrthoDB" id="3363151at2759"/>
<dbReference type="GO" id="GO:0012505">
    <property type="term" value="C:endomembrane system"/>
    <property type="evidence" value="ECO:0007669"/>
    <property type="project" value="UniProtKB-SubCell"/>
</dbReference>
<feature type="compositionally biased region" description="Low complexity" evidence="5">
    <location>
        <begin position="42"/>
        <end position="54"/>
    </location>
</feature>
<proteinExistence type="predicted"/>
<accession>F8PDV8</accession>
<keyword evidence="4 6" id="KW-0472">Membrane</keyword>
<gene>
    <name evidence="7" type="ORF">SERLADRAFT_480645</name>
</gene>
<name>F8PDV8_SERL9</name>
<dbReference type="AlphaFoldDB" id="F8PDV8"/>
<feature type="transmembrane region" description="Helical" evidence="6">
    <location>
        <begin position="248"/>
        <end position="266"/>
    </location>
</feature>
<evidence type="ECO:0000313" key="7">
    <source>
        <dbReference type="EMBL" id="EGO18555.1"/>
    </source>
</evidence>
<evidence type="ECO:0000256" key="3">
    <source>
        <dbReference type="ARBA" id="ARBA00022989"/>
    </source>
</evidence>
<dbReference type="PANTHER" id="PTHR28293">
    <property type="entry name" value="NUCLEAR RIM PROTEIN 1"/>
    <property type="match status" value="1"/>
</dbReference>
<keyword evidence="3 6" id="KW-1133">Transmembrane helix</keyword>
<keyword evidence="2 6" id="KW-0812">Transmembrane</keyword>
<evidence type="ECO:0000256" key="4">
    <source>
        <dbReference type="ARBA" id="ARBA00023136"/>
    </source>
</evidence>
<comment type="subcellular location">
    <subcellularLocation>
        <location evidence="1">Endomembrane system</location>
        <topology evidence="1">Multi-pass membrane protein</topology>
    </subcellularLocation>
</comment>
<feature type="region of interest" description="Disordered" evidence="5">
    <location>
        <begin position="1"/>
        <end position="89"/>
    </location>
</feature>
<dbReference type="Pfam" id="PF10332">
    <property type="entry name" value="DUF2418"/>
    <property type="match status" value="1"/>
</dbReference>
<protein>
    <recommendedName>
        <fullName evidence="8">Nuclear rim protein 1</fullName>
    </recommendedName>
</protein>